<dbReference type="Pfam" id="PF11356">
    <property type="entry name" value="T2SSC"/>
    <property type="match status" value="1"/>
</dbReference>
<comment type="subcellular location">
    <subcellularLocation>
        <location evidence="1">Cell inner membrane</location>
    </subcellularLocation>
</comment>
<evidence type="ECO:0000256" key="3">
    <source>
        <dbReference type="ARBA" id="ARBA00022475"/>
    </source>
</evidence>
<dbReference type="InterPro" id="IPR001478">
    <property type="entry name" value="PDZ"/>
</dbReference>
<name>A0A1J0WCH6_9RHOB</name>
<keyword evidence="2" id="KW-0813">Transport</keyword>
<dbReference type="InterPro" id="IPR036034">
    <property type="entry name" value="PDZ_sf"/>
</dbReference>
<keyword evidence="5" id="KW-0812">Transmembrane</keyword>
<protein>
    <recommendedName>
        <fullName evidence="10">PDZ domain-containing protein</fullName>
    </recommendedName>
</protein>
<dbReference type="GO" id="GO:0015031">
    <property type="term" value="P:protein transport"/>
    <property type="evidence" value="ECO:0007669"/>
    <property type="project" value="UniProtKB-KW"/>
</dbReference>
<keyword evidence="6" id="KW-0653">Protein transport</keyword>
<dbReference type="AlphaFoldDB" id="A0A1J0WCH6"/>
<keyword evidence="12" id="KW-1185">Reference proteome</keyword>
<evidence type="ECO:0000256" key="9">
    <source>
        <dbReference type="SAM" id="SignalP"/>
    </source>
</evidence>
<dbReference type="GO" id="GO:0005886">
    <property type="term" value="C:plasma membrane"/>
    <property type="evidence" value="ECO:0007669"/>
    <property type="project" value="UniProtKB-SubCell"/>
</dbReference>
<feature type="chain" id="PRO_5013312093" description="PDZ domain-containing protein" evidence="9">
    <location>
        <begin position="22"/>
        <end position="285"/>
    </location>
</feature>
<dbReference type="Proteomes" id="UP000181897">
    <property type="component" value="Chromosome"/>
</dbReference>
<evidence type="ECO:0000256" key="4">
    <source>
        <dbReference type="ARBA" id="ARBA00022519"/>
    </source>
</evidence>
<reference evidence="11 12" key="1">
    <citation type="submission" date="2016-11" db="EMBL/GenBank/DDBJ databases">
        <title>Complete genome sequence of Sulfitobacter sp. AM1-D1, a toxic bacteria associated with marine dinoflagellate Alexandrium minutum in East China Sea.</title>
        <authorList>
            <person name="Yang Q."/>
            <person name="Zhang X."/>
            <person name="Tian X."/>
        </authorList>
    </citation>
    <scope>NUCLEOTIDE SEQUENCE [LARGE SCALE GENOMIC DNA]</scope>
    <source>
        <strain evidence="11 12">AM1-D1</strain>
    </source>
</reference>
<keyword evidence="3" id="KW-1003">Cell membrane</keyword>
<dbReference type="STRING" id="1917485.BOO69_00250"/>
<dbReference type="KEGG" id="suam:BOO69_00250"/>
<organism evidence="11 12">
    <name type="scientific">Sulfitobacter alexandrii</name>
    <dbReference type="NCBI Taxonomy" id="1917485"/>
    <lineage>
        <taxon>Bacteria</taxon>
        <taxon>Pseudomonadati</taxon>
        <taxon>Pseudomonadota</taxon>
        <taxon>Alphaproteobacteria</taxon>
        <taxon>Rhodobacterales</taxon>
        <taxon>Roseobacteraceae</taxon>
        <taxon>Sulfitobacter</taxon>
    </lineage>
</organism>
<feature type="domain" description="PDZ" evidence="10">
    <location>
        <begin position="222"/>
        <end position="275"/>
    </location>
</feature>
<keyword evidence="8" id="KW-0472">Membrane</keyword>
<dbReference type="InterPro" id="IPR041489">
    <property type="entry name" value="PDZ_6"/>
</dbReference>
<dbReference type="Gene3D" id="2.30.30.830">
    <property type="match status" value="1"/>
</dbReference>
<keyword evidence="4" id="KW-0997">Cell inner membrane</keyword>
<dbReference type="EMBL" id="CP018076">
    <property type="protein sequence ID" value="APE42012.1"/>
    <property type="molecule type" value="Genomic_DNA"/>
</dbReference>
<sequence length="285" mass="30172">MRLAHLRTAAIVLSISSVAVAAAPVFWHLRGHHSVIPARAPAAPSNVPDLPPLDLGQTLAFAPFGSAAVPEQPAPQARPALEMTLLGVIVRDDPARSLALINVQGTEANYRPGDQLAEDAVLDSIASDRVTVDISGTQHVLTFDGAEESDEERMPTGAERLAALMTSGQGDTISERVDAAAKAEPVTTQDYIDLWRDRIRANPAQVLETIGLVPTPNGYKIAEEHDTGVNRAGLQAGDVVTSVNGQSVGDVEKDRALYDAVAASGVARIEVQRNGRTIVMSFPLE</sequence>
<evidence type="ECO:0000256" key="6">
    <source>
        <dbReference type="ARBA" id="ARBA00022927"/>
    </source>
</evidence>
<dbReference type="PROSITE" id="PS50106">
    <property type="entry name" value="PDZ"/>
    <property type="match status" value="1"/>
</dbReference>
<dbReference type="InterPro" id="IPR024961">
    <property type="entry name" value="T2SS_GspC_N"/>
</dbReference>
<evidence type="ECO:0000256" key="8">
    <source>
        <dbReference type="ARBA" id="ARBA00023136"/>
    </source>
</evidence>
<gene>
    <name evidence="11" type="ORF">BOO69_00250</name>
</gene>
<accession>A0A1J0WCH6</accession>
<dbReference type="RefSeq" id="WP_071969234.1">
    <property type="nucleotide sequence ID" value="NZ_CP018076.1"/>
</dbReference>
<evidence type="ECO:0000256" key="5">
    <source>
        <dbReference type="ARBA" id="ARBA00022692"/>
    </source>
</evidence>
<dbReference type="SUPFAM" id="SSF50156">
    <property type="entry name" value="PDZ domain-like"/>
    <property type="match status" value="1"/>
</dbReference>
<keyword evidence="7" id="KW-1133">Transmembrane helix</keyword>
<evidence type="ECO:0000256" key="1">
    <source>
        <dbReference type="ARBA" id="ARBA00004533"/>
    </source>
</evidence>
<evidence type="ECO:0000259" key="10">
    <source>
        <dbReference type="PROSITE" id="PS50106"/>
    </source>
</evidence>
<dbReference type="OrthoDB" id="9812912at2"/>
<evidence type="ECO:0000256" key="2">
    <source>
        <dbReference type="ARBA" id="ARBA00022448"/>
    </source>
</evidence>
<proteinExistence type="predicted"/>
<keyword evidence="9" id="KW-0732">Signal</keyword>
<dbReference type="SMART" id="SM00228">
    <property type="entry name" value="PDZ"/>
    <property type="match status" value="1"/>
</dbReference>
<evidence type="ECO:0000313" key="12">
    <source>
        <dbReference type="Proteomes" id="UP000181897"/>
    </source>
</evidence>
<evidence type="ECO:0000256" key="7">
    <source>
        <dbReference type="ARBA" id="ARBA00022989"/>
    </source>
</evidence>
<feature type="signal peptide" evidence="9">
    <location>
        <begin position="1"/>
        <end position="21"/>
    </location>
</feature>
<dbReference type="Pfam" id="PF17820">
    <property type="entry name" value="PDZ_6"/>
    <property type="match status" value="1"/>
</dbReference>
<dbReference type="Gene3D" id="2.30.42.10">
    <property type="match status" value="1"/>
</dbReference>
<evidence type="ECO:0000313" key="11">
    <source>
        <dbReference type="EMBL" id="APE42012.1"/>
    </source>
</evidence>